<evidence type="ECO:0000256" key="5">
    <source>
        <dbReference type="ARBA" id="ARBA00022692"/>
    </source>
</evidence>
<feature type="domain" description="ABC transmembrane type-1" evidence="9">
    <location>
        <begin position="69"/>
        <end position="257"/>
    </location>
</feature>
<dbReference type="PROSITE" id="PS50928">
    <property type="entry name" value="ABC_TM1"/>
    <property type="match status" value="1"/>
</dbReference>
<dbReference type="SUPFAM" id="SSF161098">
    <property type="entry name" value="MetI-like"/>
    <property type="match status" value="1"/>
</dbReference>
<dbReference type="CDD" id="cd06261">
    <property type="entry name" value="TM_PBP2"/>
    <property type="match status" value="1"/>
</dbReference>
<dbReference type="PANTHER" id="PTHR43357">
    <property type="entry name" value="INNER MEMBRANE ABC TRANSPORTER PERMEASE PROTEIN YDCV"/>
    <property type="match status" value="1"/>
</dbReference>
<keyword evidence="6 8" id="KW-1133">Transmembrane helix</keyword>
<dbReference type="InterPro" id="IPR000515">
    <property type="entry name" value="MetI-like"/>
</dbReference>
<feature type="transmembrane region" description="Helical" evidence="8">
    <location>
        <begin position="107"/>
        <end position="128"/>
    </location>
</feature>
<evidence type="ECO:0000256" key="3">
    <source>
        <dbReference type="ARBA" id="ARBA00022475"/>
    </source>
</evidence>
<evidence type="ECO:0000259" key="9">
    <source>
        <dbReference type="PROSITE" id="PS50928"/>
    </source>
</evidence>
<comment type="caution">
    <text evidence="10">The sequence shown here is derived from an EMBL/GenBank/DDBJ whole genome shotgun (WGS) entry which is preliminary data.</text>
</comment>
<dbReference type="PANTHER" id="PTHR43357:SF4">
    <property type="entry name" value="INNER MEMBRANE ABC TRANSPORTER PERMEASE PROTEIN YDCV"/>
    <property type="match status" value="1"/>
</dbReference>
<evidence type="ECO:0000256" key="4">
    <source>
        <dbReference type="ARBA" id="ARBA00022519"/>
    </source>
</evidence>
<dbReference type="InterPro" id="IPR035906">
    <property type="entry name" value="MetI-like_sf"/>
</dbReference>
<feature type="transmembrane region" description="Helical" evidence="8">
    <location>
        <begin position="192"/>
        <end position="215"/>
    </location>
</feature>
<evidence type="ECO:0000256" key="8">
    <source>
        <dbReference type="RuleBase" id="RU363032"/>
    </source>
</evidence>
<dbReference type="AlphaFoldDB" id="A0A101KX79"/>
<feature type="transmembrane region" description="Helical" evidence="8">
    <location>
        <begin position="235"/>
        <end position="260"/>
    </location>
</feature>
<evidence type="ECO:0000256" key="1">
    <source>
        <dbReference type="ARBA" id="ARBA00004429"/>
    </source>
</evidence>
<dbReference type="Proteomes" id="UP000053176">
    <property type="component" value="Unassembled WGS sequence"/>
</dbReference>
<gene>
    <name evidence="10" type="ORF">AU467_10525</name>
</gene>
<dbReference type="EMBL" id="LPWA01000002">
    <property type="protein sequence ID" value="KUM28607.1"/>
    <property type="molecule type" value="Genomic_DNA"/>
</dbReference>
<evidence type="ECO:0000256" key="2">
    <source>
        <dbReference type="ARBA" id="ARBA00022448"/>
    </source>
</evidence>
<reference evidence="10 11" key="1">
    <citation type="submission" date="2015-12" db="EMBL/GenBank/DDBJ databases">
        <title>Draft genome sequence of Mesorhizobium sp. UFLA 01-765, a multitolerant efficient symbiont and plant-growth promoting strain isolated from Zn-mining soil using Leucaena leucocephala as a trap plant.</title>
        <authorList>
            <person name="Rangel W.M."/>
            <person name="Thijs S."/>
            <person name="Longatti S.M."/>
            <person name="Moreira F.M."/>
            <person name="Weyens N."/>
            <person name="Vangronsveld J."/>
            <person name="Van Hamme J.D."/>
            <person name="Bottos E.M."/>
            <person name="Rineau F."/>
        </authorList>
    </citation>
    <scope>NUCLEOTIDE SEQUENCE [LARGE SCALE GENOMIC DNA]</scope>
    <source>
        <strain evidence="10 11">UFLA 01-765</strain>
    </source>
</reference>
<dbReference type="Gene3D" id="1.10.3720.10">
    <property type="entry name" value="MetI-like"/>
    <property type="match status" value="1"/>
</dbReference>
<keyword evidence="4" id="KW-0997">Cell inner membrane</keyword>
<organism evidence="10 11">
    <name type="scientific">Rhizobium loti</name>
    <name type="common">Mesorhizobium loti</name>
    <dbReference type="NCBI Taxonomy" id="381"/>
    <lineage>
        <taxon>Bacteria</taxon>
        <taxon>Pseudomonadati</taxon>
        <taxon>Pseudomonadota</taxon>
        <taxon>Alphaproteobacteria</taxon>
        <taxon>Hyphomicrobiales</taxon>
        <taxon>Phyllobacteriaceae</taxon>
        <taxon>Mesorhizobium</taxon>
    </lineage>
</organism>
<protein>
    <submittedName>
        <fullName evidence="10">ABC transporter permease</fullName>
    </submittedName>
</protein>
<keyword evidence="7 8" id="KW-0472">Membrane</keyword>
<comment type="subcellular location">
    <subcellularLocation>
        <location evidence="1">Cell inner membrane</location>
        <topology evidence="1">Multi-pass membrane protein</topology>
    </subcellularLocation>
    <subcellularLocation>
        <location evidence="8">Cell membrane</location>
        <topology evidence="8">Multi-pass membrane protein</topology>
    </subcellularLocation>
</comment>
<dbReference type="OrthoDB" id="8156137at2"/>
<keyword evidence="5 8" id="KW-0812">Transmembrane</keyword>
<keyword evidence="3" id="KW-1003">Cell membrane</keyword>
<sequence length="266" mass="28595">MLLDYDRLGWLRAALAGFTALVAAFLLLPVVFIILLSFGSSRWLAFPPPGWTLKWYQELLADPAWIDAALTSAKIAAMAAVLAVLIGLLASFSLVRGEFRGRQFLRGLLLTPMVLPVVVFAIAIYAFFLRIGLAGTTTGFVIAHTILALPFAIIPIATALEGFDKSIEDAAIVCGASPLQARLRITLPSIRIGIFSAAIFSFLASWDEVVVAIFMASPTLQTLPVKIWGSLRADLSPVVAAASSLLVGLTLCLMIVTALLRRKLSR</sequence>
<dbReference type="Pfam" id="PF00528">
    <property type="entry name" value="BPD_transp_1"/>
    <property type="match status" value="1"/>
</dbReference>
<accession>A0A101KX79</accession>
<dbReference type="GO" id="GO:0005886">
    <property type="term" value="C:plasma membrane"/>
    <property type="evidence" value="ECO:0007669"/>
    <property type="project" value="UniProtKB-SubCell"/>
</dbReference>
<proteinExistence type="inferred from homology"/>
<dbReference type="GO" id="GO:0055085">
    <property type="term" value="P:transmembrane transport"/>
    <property type="evidence" value="ECO:0007669"/>
    <property type="project" value="InterPro"/>
</dbReference>
<evidence type="ECO:0000256" key="7">
    <source>
        <dbReference type="ARBA" id="ARBA00023136"/>
    </source>
</evidence>
<evidence type="ECO:0000256" key="6">
    <source>
        <dbReference type="ARBA" id="ARBA00022989"/>
    </source>
</evidence>
<feature type="transmembrane region" description="Helical" evidence="8">
    <location>
        <begin position="12"/>
        <end position="38"/>
    </location>
</feature>
<keyword evidence="2 8" id="KW-0813">Transport</keyword>
<feature type="transmembrane region" description="Helical" evidence="8">
    <location>
        <begin position="75"/>
        <end position="95"/>
    </location>
</feature>
<evidence type="ECO:0000313" key="11">
    <source>
        <dbReference type="Proteomes" id="UP000053176"/>
    </source>
</evidence>
<name>A0A101KX79_RHILI</name>
<evidence type="ECO:0000313" key="10">
    <source>
        <dbReference type="EMBL" id="KUM28607.1"/>
    </source>
</evidence>
<comment type="similarity">
    <text evidence="8">Belongs to the binding-protein-dependent transport system permease family.</text>
</comment>
<feature type="transmembrane region" description="Helical" evidence="8">
    <location>
        <begin position="140"/>
        <end position="160"/>
    </location>
</feature>